<dbReference type="Proteomes" id="UP000290572">
    <property type="component" value="Unassembled WGS sequence"/>
</dbReference>
<feature type="region of interest" description="Disordered" evidence="1">
    <location>
        <begin position="191"/>
        <end position="263"/>
    </location>
</feature>
<feature type="compositionally biased region" description="Basic and acidic residues" evidence="1">
    <location>
        <begin position="191"/>
        <end position="202"/>
    </location>
</feature>
<reference evidence="2 3" key="1">
    <citation type="submission" date="2018-03" db="EMBL/GenBank/DDBJ databases">
        <title>Draft genome sequence of Rohu Carp (Labeo rohita).</title>
        <authorList>
            <person name="Das P."/>
            <person name="Kushwaha B."/>
            <person name="Joshi C.G."/>
            <person name="Kumar D."/>
            <person name="Nagpure N.S."/>
            <person name="Sahoo L."/>
            <person name="Das S.P."/>
            <person name="Bit A."/>
            <person name="Patnaik S."/>
            <person name="Meher P.K."/>
            <person name="Jayasankar P."/>
            <person name="Koringa P.G."/>
            <person name="Patel N.V."/>
            <person name="Hinsu A.T."/>
            <person name="Kumar R."/>
            <person name="Pandey M."/>
            <person name="Agarwal S."/>
            <person name="Srivastava S."/>
            <person name="Singh M."/>
            <person name="Iquebal M.A."/>
            <person name="Jaiswal S."/>
            <person name="Angadi U.B."/>
            <person name="Kumar N."/>
            <person name="Raza M."/>
            <person name="Shah T.M."/>
            <person name="Rai A."/>
            <person name="Jena J.K."/>
        </authorList>
    </citation>
    <scope>NUCLEOTIDE SEQUENCE [LARGE SCALE GENOMIC DNA]</scope>
    <source>
        <strain evidence="2">DASCIFA01</strain>
        <tissue evidence="2">Testis</tissue>
    </source>
</reference>
<feature type="compositionally biased region" description="Polar residues" evidence="1">
    <location>
        <begin position="160"/>
        <end position="171"/>
    </location>
</feature>
<evidence type="ECO:0000313" key="3">
    <source>
        <dbReference type="Proteomes" id="UP000290572"/>
    </source>
</evidence>
<proteinExistence type="predicted"/>
<name>A0A498M2L9_LABRO</name>
<feature type="compositionally biased region" description="Polar residues" evidence="1">
    <location>
        <begin position="1"/>
        <end position="10"/>
    </location>
</feature>
<comment type="caution">
    <text evidence="2">The sequence shown here is derived from an EMBL/GenBank/DDBJ whole genome shotgun (WGS) entry which is preliminary data.</text>
</comment>
<organism evidence="2 3">
    <name type="scientific">Labeo rohita</name>
    <name type="common">Indian major carp</name>
    <name type="synonym">Cyprinus rohita</name>
    <dbReference type="NCBI Taxonomy" id="84645"/>
    <lineage>
        <taxon>Eukaryota</taxon>
        <taxon>Metazoa</taxon>
        <taxon>Chordata</taxon>
        <taxon>Craniata</taxon>
        <taxon>Vertebrata</taxon>
        <taxon>Euteleostomi</taxon>
        <taxon>Actinopterygii</taxon>
        <taxon>Neopterygii</taxon>
        <taxon>Teleostei</taxon>
        <taxon>Ostariophysi</taxon>
        <taxon>Cypriniformes</taxon>
        <taxon>Cyprinidae</taxon>
        <taxon>Labeoninae</taxon>
        <taxon>Labeonini</taxon>
        <taxon>Labeo</taxon>
    </lineage>
</organism>
<sequence>MRSHARSSFLSARRRPPQPKGEGWPGESFARRAGDARPTPPGPTPHDGVRRRRSRRPHRRAGSGSDPPAAAEEDPQSRRQRGAAPAPPPPGGGGDEDGGRPGEARTPPLEAVCSWEDGGREGANPHPAYERSSRGDPEAPIDRKATLRQAWPREGPGAANSRSWLRSSSTHEPSDPPLRVVLFWFEVKAQTDRKEGGSEKTLLRAPLPAGGSPRTPRPKPQAGAFSPAAGERDFKPTVPPDPRHGSAAGPQGTRPGPAPSAPKRAPFFFDRCFIFEVGGRSGALGHPRSLFTPTDDR</sequence>
<accession>A0A498M2L9</accession>
<feature type="region of interest" description="Disordered" evidence="1">
    <location>
        <begin position="1"/>
        <end position="178"/>
    </location>
</feature>
<feature type="compositionally biased region" description="Basic residues" evidence="1">
    <location>
        <begin position="49"/>
        <end position="61"/>
    </location>
</feature>
<dbReference type="AlphaFoldDB" id="A0A498M2L9"/>
<evidence type="ECO:0000313" key="2">
    <source>
        <dbReference type="EMBL" id="RXN15088.1"/>
    </source>
</evidence>
<gene>
    <name evidence="2" type="ORF">ROHU_028410</name>
</gene>
<evidence type="ECO:0000256" key="1">
    <source>
        <dbReference type="SAM" id="MobiDB-lite"/>
    </source>
</evidence>
<feature type="compositionally biased region" description="Basic and acidic residues" evidence="1">
    <location>
        <begin position="128"/>
        <end position="145"/>
    </location>
</feature>
<protein>
    <submittedName>
        <fullName evidence="2">Uncharacterized protein</fullName>
    </submittedName>
</protein>
<dbReference type="EMBL" id="QBIY01012866">
    <property type="protein sequence ID" value="RXN15088.1"/>
    <property type="molecule type" value="Genomic_DNA"/>
</dbReference>
<keyword evidence="3" id="KW-1185">Reference proteome</keyword>